<accession>A0A7R9LS38</accession>
<dbReference type="EC" id="3.1.26.4" evidence="10"/>
<dbReference type="GO" id="GO:0032299">
    <property type="term" value="C:ribonuclease H2 complex"/>
    <property type="evidence" value="ECO:0007669"/>
    <property type="project" value="TreeGrafter"/>
</dbReference>
<dbReference type="InterPro" id="IPR012337">
    <property type="entry name" value="RNaseH-like_sf"/>
</dbReference>
<dbReference type="GO" id="GO:0004523">
    <property type="term" value="F:RNA-DNA hybrid ribonuclease activity"/>
    <property type="evidence" value="ECO:0007669"/>
    <property type="project" value="UniProtKB-UniRule"/>
</dbReference>
<dbReference type="CDD" id="cd07181">
    <property type="entry name" value="RNase_HII_eukaryota_like"/>
    <property type="match status" value="1"/>
</dbReference>
<organism evidence="12">
    <name type="scientific">Oppiella nova</name>
    <dbReference type="NCBI Taxonomy" id="334625"/>
    <lineage>
        <taxon>Eukaryota</taxon>
        <taxon>Metazoa</taxon>
        <taxon>Ecdysozoa</taxon>
        <taxon>Arthropoda</taxon>
        <taxon>Chelicerata</taxon>
        <taxon>Arachnida</taxon>
        <taxon>Acari</taxon>
        <taxon>Acariformes</taxon>
        <taxon>Sarcoptiformes</taxon>
        <taxon>Oribatida</taxon>
        <taxon>Brachypylina</taxon>
        <taxon>Oppioidea</taxon>
        <taxon>Oppiidae</taxon>
        <taxon>Oppiella</taxon>
    </lineage>
</organism>
<dbReference type="AlphaFoldDB" id="A0A7R9LS38"/>
<dbReference type="Gene3D" id="1.10.10.460">
    <property type="entry name" value="Ribonuclease hii. Domain 2"/>
    <property type="match status" value="1"/>
</dbReference>
<comment type="cofactor">
    <cofactor evidence="2">
        <name>Mg(2+)</name>
        <dbReference type="ChEBI" id="CHEBI:18420"/>
    </cofactor>
</comment>
<dbReference type="FunFam" id="1.10.10.460:FF:000001">
    <property type="entry name" value="Ribonuclease"/>
    <property type="match status" value="1"/>
</dbReference>
<dbReference type="InterPro" id="IPR036397">
    <property type="entry name" value="RNaseH_sf"/>
</dbReference>
<dbReference type="InterPro" id="IPR001352">
    <property type="entry name" value="RNase_HII/HIII"/>
</dbReference>
<dbReference type="SUPFAM" id="SSF53098">
    <property type="entry name" value="Ribonuclease H-like"/>
    <property type="match status" value="1"/>
</dbReference>
<comment type="catalytic activity">
    <reaction evidence="1 9 10">
        <text>Endonucleolytic cleavage to 5'-phosphomonoester.</text>
        <dbReference type="EC" id="3.1.26.4"/>
    </reaction>
</comment>
<evidence type="ECO:0000256" key="2">
    <source>
        <dbReference type="ARBA" id="ARBA00001946"/>
    </source>
</evidence>
<evidence type="ECO:0000256" key="7">
    <source>
        <dbReference type="ARBA" id="ARBA00022801"/>
    </source>
</evidence>
<feature type="binding site" evidence="9">
    <location>
        <position position="147"/>
    </location>
    <ligand>
        <name>a divalent metal cation</name>
        <dbReference type="ChEBI" id="CHEBI:60240"/>
    </ligand>
</feature>
<dbReference type="OrthoDB" id="7462577at2759"/>
<dbReference type="PANTHER" id="PTHR10954">
    <property type="entry name" value="RIBONUCLEASE H2 SUBUNIT A"/>
    <property type="match status" value="1"/>
</dbReference>
<comment type="function">
    <text evidence="8">Catalytic subunit of RNase HII, an endonuclease that specifically degrades the RNA of RNA:DNA hybrids. Participates in DNA replication, possibly by mediating the removal of lagging-strand Okazaki fragment RNA primers during DNA replication. Mediates the excision of single ribonucleotides from DNA:RNA duplexes.</text>
</comment>
<dbReference type="InterPro" id="IPR024567">
    <property type="entry name" value="RNase_HII/HIII_dom"/>
</dbReference>
<dbReference type="Pfam" id="PF01351">
    <property type="entry name" value="RNase_HII"/>
    <property type="match status" value="1"/>
</dbReference>
<dbReference type="Proteomes" id="UP000728032">
    <property type="component" value="Unassembled WGS sequence"/>
</dbReference>
<evidence type="ECO:0000256" key="3">
    <source>
        <dbReference type="ARBA" id="ARBA00007058"/>
    </source>
</evidence>
<dbReference type="Gene3D" id="3.30.420.10">
    <property type="entry name" value="Ribonuclease H-like superfamily/Ribonuclease H"/>
    <property type="match status" value="1"/>
</dbReference>
<keyword evidence="7 9" id="KW-0378">Hydrolase</keyword>
<keyword evidence="13" id="KW-1185">Reference proteome</keyword>
<dbReference type="NCBIfam" id="TIGR00729">
    <property type="entry name" value="ribonuclease HII"/>
    <property type="match status" value="1"/>
</dbReference>
<evidence type="ECO:0000256" key="4">
    <source>
        <dbReference type="ARBA" id="ARBA00022722"/>
    </source>
</evidence>
<comment type="similarity">
    <text evidence="3">Belongs to the RNase HII family. Eukaryotic subfamily.</text>
</comment>
<evidence type="ECO:0000256" key="8">
    <source>
        <dbReference type="ARBA" id="ARBA00024981"/>
    </source>
</evidence>
<evidence type="ECO:0000256" key="5">
    <source>
        <dbReference type="ARBA" id="ARBA00022723"/>
    </source>
</evidence>
<evidence type="ECO:0000259" key="11">
    <source>
        <dbReference type="PROSITE" id="PS51975"/>
    </source>
</evidence>
<protein>
    <recommendedName>
        <fullName evidence="10">Ribonuclease</fullName>
        <ecNumber evidence="10">3.1.26.4</ecNumber>
    </recommendedName>
</protein>
<comment type="cofactor">
    <cofactor evidence="9">
        <name>Mn(2+)</name>
        <dbReference type="ChEBI" id="CHEBI:29035"/>
    </cofactor>
    <cofactor evidence="9">
        <name>Mg(2+)</name>
        <dbReference type="ChEBI" id="CHEBI:18420"/>
    </cofactor>
    <text evidence="9">Manganese or magnesium. Binds 1 divalent metal ion per monomer in the absence of substrate. May bind a second metal ion after substrate binding.</text>
</comment>
<feature type="binding site" evidence="9">
    <location>
        <position position="39"/>
    </location>
    <ligand>
        <name>a divalent metal cation</name>
        <dbReference type="ChEBI" id="CHEBI:60240"/>
    </ligand>
</feature>
<proteinExistence type="inferred from homology"/>
<dbReference type="GO" id="GO:0003723">
    <property type="term" value="F:RNA binding"/>
    <property type="evidence" value="ECO:0007669"/>
    <property type="project" value="UniProtKB-UniRule"/>
</dbReference>
<dbReference type="FunFam" id="3.30.420.10:FF:000016">
    <property type="entry name" value="Ribonuclease"/>
    <property type="match status" value="1"/>
</dbReference>
<gene>
    <name evidence="12" type="ORF">ONB1V03_LOCUS5208</name>
</gene>
<keyword evidence="6 9" id="KW-0255">Endonuclease</keyword>
<feature type="binding site" evidence="9">
    <location>
        <position position="38"/>
    </location>
    <ligand>
        <name>a divalent metal cation</name>
        <dbReference type="ChEBI" id="CHEBI:60240"/>
    </ligand>
</feature>
<evidence type="ECO:0000313" key="12">
    <source>
        <dbReference type="EMBL" id="CAD7645440.1"/>
    </source>
</evidence>
<dbReference type="InterPro" id="IPR004649">
    <property type="entry name" value="RNase_H2_suA"/>
</dbReference>
<dbReference type="InterPro" id="IPR023160">
    <property type="entry name" value="RNase_HII_hlx-loop-hlx_cap_dom"/>
</dbReference>
<evidence type="ECO:0000256" key="1">
    <source>
        <dbReference type="ARBA" id="ARBA00000077"/>
    </source>
</evidence>
<reference evidence="12" key="1">
    <citation type="submission" date="2020-11" db="EMBL/GenBank/DDBJ databases">
        <authorList>
            <person name="Tran Van P."/>
        </authorList>
    </citation>
    <scope>NUCLEOTIDE SEQUENCE</scope>
</reference>
<feature type="domain" description="RNase H type-2" evidence="11">
    <location>
        <begin position="32"/>
        <end position="257"/>
    </location>
</feature>
<dbReference type="GO" id="GO:0046872">
    <property type="term" value="F:metal ion binding"/>
    <property type="evidence" value="ECO:0007669"/>
    <property type="project" value="UniProtKB-KW"/>
</dbReference>
<evidence type="ECO:0000313" key="13">
    <source>
        <dbReference type="Proteomes" id="UP000728032"/>
    </source>
</evidence>
<sequence length="318" mass="35979">MSSSIDLNAFIDHPINDKTFESTIPPIALREDCIAGIDEAGRGPVLGPMVYSLAFFPLSEESLLKKLDFADSKTLTEEKREEIFSKIGENEYKKIGFLATVLSPVTISNSMFKRSKYNLNQLSHDTAIALITRAQQNGVKIKKVFLDTVGPADKYEAKLKHLFPDLTIKVSNKADSLFPIVSAASVCAKVIRDRVVNDWKFIEPNLHFSKEDYGSGYPSDPKTKSFLSKNLDPIFGYTTFVRFSWSTIKNILDDKAIDCQWEESEDEEPVVESKPTKKISNYFKAVNSEEKPQKTRLNAFLKERNLEPITSPQDFCHF</sequence>
<dbReference type="GO" id="GO:0043137">
    <property type="term" value="P:DNA replication, removal of RNA primer"/>
    <property type="evidence" value="ECO:0007669"/>
    <property type="project" value="TreeGrafter"/>
</dbReference>
<dbReference type="GO" id="GO:0006298">
    <property type="term" value="P:mismatch repair"/>
    <property type="evidence" value="ECO:0007669"/>
    <property type="project" value="TreeGrafter"/>
</dbReference>
<name>A0A7R9LS38_9ACAR</name>
<comment type="function">
    <text evidence="10">Endonuclease that specifically degrades the RNA of RNA-DNA hybrids.</text>
</comment>
<dbReference type="EMBL" id="CAJPVJ010002023">
    <property type="protein sequence ID" value="CAG2165669.1"/>
    <property type="molecule type" value="Genomic_DNA"/>
</dbReference>
<evidence type="ECO:0000256" key="9">
    <source>
        <dbReference type="PROSITE-ProRule" id="PRU01319"/>
    </source>
</evidence>
<dbReference type="PROSITE" id="PS51975">
    <property type="entry name" value="RNASE_H_2"/>
    <property type="match status" value="1"/>
</dbReference>
<evidence type="ECO:0000256" key="6">
    <source>
        <dbReference type="ARBA" id="ARBA00022759"/>
    </source>
</evidence>
<keyword evidence="5 9" id="KW-0479">Metal-binding</keyword>
<keyword evidence="4 9" id="KW-0540">Nuclease</keyword>
<dbReference type="EMBL" id="OC916848">
    <property type="protein sequence ID" value="CAD7645440.1"/>
    <property type="molecule type" value="Genomic_DNA"/>
</dbReference>
<dbReference type="PANTHER" id="PTHR10954:SF7">
    <property type="entry name" value="RIBONUCLEASE H2 SUBUNIT A"/>
    <property type="match status" value="1"/>
</dbReference>
<evidence type="ECO:0000256" key="10">
    <source>
        <dbReference type="RuleBase" id="RU003515"/>
    </source>
</evidence>